<evidence type="ECO:0000259" key="1">
    <source>
        <dbReference type="Pfam" id="PF06439"/>
    </source>
</evidence>
<name>A0A5C6DY92_9BACT</name>
<reference evidence="2 3" key="1">
    <citation type="submission" date="2019-02" db="EMBL/GenBank/DDBJ databases">
        <title>Deep-cultivation of Planctomycetes and their phenomic and genomic characterization uncovers novel biology.</title>
        <authorList>
            <person name="Wiegand S."/>
            <person name="Jogler M."/>
            <person name="Boedeker C."/>
            <person name="Pinto D."/>
            <person name="Vollmers J."/>
            <person name="Rivas-Marin E."/>
            <person name="Kohn T."/>
            <person name="Peeters S.H."/>
            <person name="Heuer A."/>
            <person name="Rast P."/>
            <person name="Oberbeckmann S."/>
            <person name="Bunk B."/>
            <person name="Jeske O."/>
            <person name="Meyerdierks A."/>
            <person name="Storesund J.E."/>
            <person name="Kallscheuer N."/>
            <person name="Luecker S."/>
            <person name="Lage O.M."/>
            <person name="Pohl T."/>
            <person name="Merkel B.J."/>
            <person name="Hornburger P."/>
            <person name="Mueller R.-W."/>
            <person name="Bruemmer F."/>
            <person name="Labrenz M."/>
            <person name="Spormann A.M."/>
            <person name="Op Den Camp H."/>
            <person name="Overmann J."/>
            <person name="Amann R."/>
            <person name="Jetten M.S.M."/>
            <person name="Mascher T."/>
            <person name="Medema M.H."/>
            <person name="Devos D.P."/>
            <person name="Kaster A.-K."/>
            <person name="Ovreas L."/>
            <person name="Rohde M."/>
            <person name="Galperin M.Y."/>
            <person name="Jogler C."/>
        </authorList>
    </citation>
    <scope>NUCLEOTIDE SEQUENCE [LARGE SCALE GENOMIC DNA]</scope>
    <source>
        <strain evidence="2 3">Q31b</strain>
    </source>
</reference>
<dbReference type="GO" id="GO:0016787">
    <property type="term" value="F:hydrolase activity"/>
    <property type="evidence" value="ECO:0007669"/>
    <property type="project" value="InterPro"/>
</dbReference>
<dbReference type="Gene3D" id="2.60.120.560">
    <property type="entry name" value="Exo-inulinase, domain 1"/>
    <property type="match status" value="1"/>
</dbReference>
<dbReference type="AlphaFoldDB" id="A0A5C6DY92"/>
<comment type="caution">
    <text evidence="2">The sequence shown here is derived from an EMBL/GenBank/DDBJ whole genome shotgun (WGS) entry which is preliminary data.</text>
</comment>
<protein>
    <recommendedName>
        <fullName evidence="1">3-keto-alpha-glucoside-1,2-lyase/3-keto-2-hydroxy-glucal hydratase domain-containing protein</fullName>
    </recommendedName>
</protein>
<keyword evidence="3" id="KW-1185">Reference proteome</keyword>
<dbReference type="Pfam" id="PF06439">
    <property type="entry name" value="3keto-disac_hyd"/>
    <property type="match status" value="1"/>
</dbReference>
<organism evidence="2 3">
    <name type="scientific">Novipirellula aureliae</name>
    <dbReference type="NCBI Taxonomy" id="2527966"/>
    <lineage>
        <taxon>Bacteria</taxon>
        <taxon>Pseudomonadati</taxon>
        <taxon>Planctomycetota</taxon>
        <taxon>Planctomycetia</taxon>
        <taxon>Pirellulales</taxon>
        <taxon>Pirellulaceae</taxon>
        <taxon>Novipirellula</taxon>
    </lineage>
</organism>
<proteinExistence type="predicted"/>
<accession>A0A5C6DY92</accession>
<dbReference type="EMBL" id="SJPY01000004">
    <property type="protein sequence ID" value="TWU41415.1"/>
    <property type="molecule type" value="Genomic_DNA"/>
</dbReference>
<gene>
    <name evidence="2" type="ORF">Q31b_28590</name>
</gene>
<dbReference type="InterPro" id="IPR010496">
    <property type="entry name" value="AL/BT2_dom"/>
</dbReference>
<evidence type="ECO:0000313" key="2">
    <source>
        <dbReference type="EMBL" id="TWU41415.1"/>
    </source>
</evidence>
<dbReference type="Proteomes" id="UP000315471">
    <property type="component" value="Unassembled WGS sequence"/>
</dbReference>
<feature type="domain" description="3-keto-alpha-glucoside-1,2-lyase/3-keto-2-hydroxy-glucal hydratase" evidence="1">
    <location>
        <begin position="74"/>
        <end position="261"/>
    </location>
</feature>
<evidence type="ECO:0000313" key="3">
    <source>
        <dbReference type="Proteomes" id="UP000315471"/>
    </source>
</evidence>
<sequence>MLPLKSIKMKNRNGFGLVVSTFAWLMVAYGFTASGGEIDPQQKDWYGRYKSQENVPEPEKMLLNEDPEPDLTEGFKPLFNGHDLDGWERRGGKCHFEVNDGTIVGTAAPGADSTYLSTKRDDFRDFIFTCEIKWEVDGNSGVMFRAQTRQEGDRVIVFGPQAEMEGISGDRGWSGGIYGQSCGGYFYPLWLKDHQAVRGAIKKDDWNRITIEAKGKVIKTWVNGIPAAHWIGDGTYAEGFFGLQSHKGQKGTVLFRKIQVKEINES</sequence>